<comment type="subunit">
    <text evidence="15">Homodimer.</text>
</comment>
<reference evidence="19" key="2">
    <citation type="submission" date="2020-09" db="EMBL/GenBank/DDBJ databases">
        <authorList>
            <person name="Sun Q."/>
            <person name="Kim S."/>
        </authorList>
    </citation>
    <scope>NUCLEOTIDE SEQUENCE</scope>
    <source>
        <strain evidence="19">KCTC 32513</strain>
    </source>
</reference>
<gene>
    <name evidence="15 19" type="primary">ilvD</name>
    <name evidence="19" type="ORF">GCM10009069_19530</name>
</gene>
<name>A0A8J3CT17_9PROT</name>
<feature type="region of interest" description="Disordered" evidence="16">
    <location>
        <begin position="1"/>
        <end position="20"/>
    </location>
</feature>
<evidence type="ECO:0000256" key="7">
    <source>
        <dbReference type="ARBA" id="ARBA00023004"/>
    </source>
</evidence>
<dbReference type="InterPro" id="IPR042096">
    <property type="entry name" value="Dihydro-acid_dehy_C"/>
</dbReference>
<feature type="binding site" description="via carbamate group" evidence="15">
    <location>
        <position position="133"/>
    </location>
    <ligand>
        <name>Mg(2+)</name>
        <dbReference type="ChEBI" id="CHEBI:18420"/>
    </ligand>
</feature>
<comment type="cofactor">
    <cofactor evidence="1 15">
        <name>Mg(2+)</name>
        <dbReference type="ChEBI" id="CHEBI:18420"/>
    </cofactor>
</comment>
<feature type="domain" description="Dihydroxy-acid/6-phosphogluconate dehydratase C-terminal" evidence="18">
    <location>
        <begin position="371"/>
        <end position="557"/>
    </location>
</feature>
<evidence type="ECO:0000256" key="10">
    <source>
        <dbReference type="ARBA" id="ARBA00023304"/>
    </source>
</evidence>
<dbReference type="InterPro" id="IPR020558">
    <property type="entry name" value="DiOHA_6PGluconate_deHydtase_CS"/>
</dbReference>
<keyword evidence="6 15" id="KW-0460">Magnesium</keyword>
<evidence type="ECO:0000256" key="6">
    <source>
        <dbReference type="ARBA" id="ARBA00022842"/>
    </source>
</evidence>
<dbReference type="GO" id="GO:0051537">
    <property type="term" value="F:2 iron, 2 sulfur cluster binding"/>
    <property type="evidence" value="ECO:0007669"/>
    <property type="project" value="UniProtKB-UniRule"/>
</dbReference>
<proteinExistence type="inferred from homology"/>
<feature type="modified residue" description="N6-carboxylysine" evidence="15">
    <location>
        <position position="133"/>
    </location>
</feature>
<dbReference type="SUPFAM" id="SSF52016">
    <property type="entry name" value="LeuD/IlvD-like"/>
    <property type="match status" value="1"/>
</dbReference>
<evidence type="ECO:0000256" key="2">
    <source>
        <dbReference type="ARBA" id="ARBA00006486"/>
    </source>
</evidence>
<comment type="catalytic activity">
    <reaction evidence="11">
        <text>(2R)-2,3-dihydroxy-3-methylbutanoate = 3-methyl-2-oxobutanoate + H2O</text>
        <dbReference type="Rhea" id="RHEA:24809"/>
        <dbReference type="ChEBI" id="CHEBI:11851"/>
        <dbReference type="ChEBI" id="CHEBI:15377"/>
        <dbReference type="ChEBI" id="CHEBI:49072"/>
        <dbReference type="EC" id="4.2.1.9"/>
    </reaction>
    <physiologicalReaction direction="left-to-right" evidence="11">
        <dbReference type="Rhea" id="RHEA:24810"/>
    </physiologicalReaction>
</comment>
<dbReference type="InterPro" id="IPR000581">
    <property type="entry name" value="ILV_EDD_N"/>
</dbReference>
<feature type="binding site" evidence="15">
    <location>
        <position position="90"/>
    </location>
    <ligand>
        <name>Mg(2+)</name>
        <dbReference type="ChEBI" id="CHEBI:18420"/>
    </ligand>
</feature>
<comment type="caution">
    <text evidence="19">The sequence shown here is derived from an EMBL/GenBank/DDBJ whole genome shotgun (WGS) entry which is preliminary data.</text>
</comment>
<comment type="pathway">
    <text evidence="13 15">Amino-acid biosynthesis; L-isoleucine biosynthesis; L-isoleucine from 2-oxobutanoate: step 3/4.</text>
</comment>
<dbReference type="GO" id="GO:0000287">
    <property type="term" value="F:magnesium ion binding"/>
    <property type="evidence" value="ECO:0007669"/>
    <property type="project" value="UniProtKB-UniRule"/>
</dbReference>
<reference evidence="19" key="1">
    <citation type="journal article" date="2014" name="Int. J. Syst. Evol. Microbiol.">
        <title>Complete genome sequence of Corynebacterium casei LMG S-19264T (=DSM 44701T), isolated from a smear-ripened cheese.</title>
        <authorList>
            <consortium name="US DOE Joint Genome Institute (JGI-PGF)"/>
            <person name="Walter F."/>
            <person name="Albersmeier A."/>
            <person name="Kalinowski J."/>
            <person name="Ruckert C."/>
        </authorList>
    </citation>
    <scope>NUCLEOTIDE SEQUENCE</scope>
    <source>
        <strain evidence="19">KCTC 32513</strain>
    </source>
</reference>
<evidence type="ECO:0000313" key="19">
    <source>
        <dbReference type="EMBL" id="GHA96590.1"/>
    </source>
</evidence>
<dbReference type="Pfam" id="PF24877">
    <property type="entry name" value="ILV_EDD_C"/>
    <property type="match status" value="1"/>
</dbReference>
<evidence type="ECO:0000256" key="3">
    <source>
        <dbReference type="ARBA" id="ARBA00022605"/>
    </source>
</evidence>
<dbReference type="EC" id="4.2.1.9" evidence="14 15"/>
<evidence type="ECO:0000256" key="9">
    <source>
        <dbReference type="ARBA" id="ARBA00023239"/>
    </source>
</evidence>
<evidence type="ECO:0000256" key="14">
    <source>
        <dbReference type="ARBA" id="ARBA00029490"/>
    </source>
</evidence>
<dbReference type="PROSITE" id="PS00886">
    <property type="entry name" value="ILVD_EDD_1"/>
    <property type="match status" value="1"/>
</dbReference>
<dbReference type="InterPro" id="IPR004404">
    <property type="entry name" value="DihydroxyA_deHydtase"/>
</dbReference>
<dbReference type="Pfam" id="PF00920">
    <property type="entry name" value="ILVD_EDD_N"/>
    <property type="match status" value="1"/>
</dbReference>
<protein>
    <recommendedName>
        <fullName evidence="14 15">Dihydroxy-acid dehydratase</fullName>
        <shortName evidence="15">DAD</shortName>
        <ecNumber evidence="14 15">4.2.1.9</ecNumber>
    </recommendedName>
</protein>
<evidence type="ECO:0000313" key="20">
    <source>
        <dbReference type="Proteomes" id="UP000634004"/>
    </source>
</evidence>
<keyword evidence="5 15" id="KW-0479">Metal-binding</keyword>
<keyword evidence="20" id="KW-1185">Reference proteome</keyword>
<dbReference type="InterPro" id="IPR037237">
    <property type="entry name" value="IlvD/EDD_N"/>
</dbReference>
<keyword evidence="3 15" id="KW-0028">Amino-acid biosynthesis</keyword>
<dbReference type="Gene3D" id="3.50.30.80">
    <property type="entry name" value="IlvD/EDD C-terminal domain-like"/>
    <property type="match status" value="1"/>
</dbReference>
<comment type="similarity">
    <text evidence="2 15">Belongs to the IlvD/Edd family.</text>
</comment>
<evidence type="ECO:0000256" key="5">
    <source>
        <dbReference type="ARBA" id="ARBA00022723"/>
    </source>
</evidence>
<evidence type="ECO:0000256" key="16">
    <source>
        <dbReference type="SAM" id="MobiDB-lite"/>
    </source>
</evidence>
<dbReference type="PANTHER" id="PTHR21000:SF5">
    <property type="entry name" value="DIHYDROXY-ACID DEHYDRATASE, MITOCHONDRIAL"/>
    <property type="match status" value="1"/>
</dbReference>
<comment type="caution">
    <text evidence="15">Lacks conserved residue(s) required for the propagation of feature annotation.</text>
</comment>
<dbReference type="AlphaFoldDB" id="A0A8J3CT17"/>
<organism evidence="19 20">
    <name type="scientific">Algimonas arctica</name>
    <dbReference type="NCBI Taxonomy" id="1479486"/>
    <lineage>
        <taxon>Bacteria</taxon>
        <taxon>Pseudomonadati</taxon>
        <taxon>Pseudomonadota</taxon>
        <taxon>Alphaproteobacteria</taxon>
        <taxon>Maricaulales</taxon>
        <taxon>Robiginitomaculaceae</taxon>
        <taxon>Algimonas</taxon>
    </lineage>
</organism>
<evidence type="ECO:0000256" key="1">
    <source>
        <dbReference type="ARBA" id="ARBA00001946"/>
    </source>
</evidence>
<feature type="binding site" evidence="15">
    <location>
        <position position="132"/>
    </location>
    <ligand>
        <name>Mg(2+)</name>
        <dbReference type="ChEBI" id="CHEBI:18420"/>
    </ligand>
</feature>
<evidence type="ECO:0000256" key="15">
    <source>
        <dbReference type="HAMAP-Rule" id="MF_00012"/>
    </source>
</evidence>
<keyword evidence="8 15" id="KW-0411">Iron-sulfur</keyword>
<dbReference type="UniPathway" id="UPA00049">
    <property type="reaction ID" value="UER00061"/>
</dbReference>
<evidence type="ECO:0000256" key="13">
    <source>
        <dbReference type="ARBA" id="ARBA00029437"/>
    </source>
</evidence>
<keyword evidence="10 15" id="KW-0100">Branched-chain amino acid biosynthesis</keyword>
<evidence type="ECO:0000259" key="18">
    <source>
        <dbReference type="Pfam" id="PF24877"/>
    </source>
</evidence>
<evidence type="ECO:0000256" key="12">
    <source>
        <dbReference type="ARBA" id="ARBA00029436"/>
    </source>
</evidence>
<comment type="function">
    <text evidence="15">Functions in the biosynthesis of branched-chain amino acids. Catalyzes the dehydration of (2R,3R)-2,3-dihydroxy-3-methylpentanoate (2,3-dihydroxy-3-methylvalerate) into 2-oxo-3-methylpentanoate (2-oxo-3-methylvalerate) and of (2R)-2,3-dihydroxy-3-methylbutanoate (2,3-dihydroxyisovalerate) into 2-oxo-3-methylbutanoate (2-oxoisovalerate), the penultimate precursor to L-isoleucine and L-valine, respectively.</text>
</comment>
<evidence type="ECO:0000259" key="17">
    <source>
        <dbReference type="Pfam" id="PF00920"/>
    </source>
</evidence>
<accession>A0A8J3CT17</accession>
<keyword evidence="9 15" id="KW-0456">Lyase</keyword>
<dbReference type="UniPathway" id="UPA00047">
    <property type="reaction ID" value="UER00057"/>
</dbReference>
<dbReference type="Proteomes" id="UP000634004">
    <property type="component" value="Unassembled WGS sequence"/>
</dbReference>
<feature type="domain" description="Dihydroxy-acid/6-phosphogluconate dehydratase N-terminal" evidence="17">
    <location>
        <begin position="44"/>
        <end position="359"/>
    </location>
</feature>
<evidence type="ECO:0000256" key="8">
    <source>
        <dbReference type="ARBA" id="ARBA00023014"/>
    </source>
</evidence>
<dbReference type="PROSITE" id="PS00887">
    <property type="entry name" value="ILVD_EDD_2"/>
    <property type="match status" value="1"/>
</dbReference>
<comment type="pathway">
    <text evidence="12 15">Amino-acid biosynthesis; L-valine biosynthesis; L-valine from pyruvate: step 3/4.</text>
</comment>
<dbReference type="GO" id="GO:0009099">
    <property type="term" value="P:L-valine biosynthetic process"/>
    <property type="evidence" value="ECO:0007669"/>
    <property type="project" value="UniProtKB-UniRule"/>
</dbReference>
<dbReference type="EMBL" id="BMZH01000007">
    <property type="protein sequence ID" value="GHA96590.1"/>
    <property type="molecule type" value="Genomic_DNA"/>
</dbReference>
<dbReference type="InterPro" id="IPR050165">
    <property type="entry name" value="DHAD_IlvD/Edd"/>
</dbReference>
<comment type="catalytic activity">
    <reaction evidence="15">
        <text>(2R,3R)-2,3-dihydroxy-3-methylpentanoate = (S)-3-methyl-2-oxopentanoate + H2O</text>
        <dbReference type="Rhea" id="RHEA:27694"/>
        <dbReference type="ChEBI" id="CHEBI:15377"/>
        <dbReference type="ChEBI" id="CHEBI:35146"/>
        <dbReference type="ChEBI" id="CHEBI:49258"/>
        <dbReference type="EC" id="4.2.1.9"/>
    </reaction>
</comment>
<dbReference type="GO" id="GO:0009097">
    <property type="term" value="P:isoleucine biosynthetic process"/>
    <property type="evidence" value="ECO:0007669"/>
    <property type="project" value="UniProtKB-UniRule"/>
</dbReference>
<evidence type="ECO:0000256" key="11">
    <source>
        <dbReference type="ARBA" id="ARBA00029304"/>
    </source>
</evidence>
<feature type="active site" description="Proton acceptor" evidence="15">
    <location>
        <position position="479"/>
    </location>
</feature>
<dbReference type="HAMAP" id="MF_00012">
    <property type="entry name" value="IlvD"/>
    <property type="match status" value="1"/>
</dbReference>
<dbReference type="SUPFAM" id="SSF143975">
    <property type="entry name" value="IlvD/EDD N-terminal domain-like"/>
    <property type="match status" value="1"/>
</dbReference>
<dbReference type="NCBIfam" id="NF002068">
    <property type="entry name" value="PRK00911.1"/>
    <property type="match status" value="1"/>
</dbReference>
<feature type="binding site" evidence="15">
    <location>
        <position position="453"/>
    </location>
    <ligand>
        <name>Mg(2+)</name>
        <dbReference type="ChEBI" id="CHEBI:18420"/>
    </ligand>
</feature>
<dbReference type="GO" id="GO:0004160">
    <property type="term" value="F:dihydroxy-acid dehydratase activity"/>
    <property type="evidence" value="ECO:0007669"/>
    <property type="project" value="UniProtKB-UniRule"/>
</dbReference>
<comment type="cofactor">
    <cofactor evidence="15">
        <name>[2Fe-2S] cluster</name>
        <dbReference type="ChEBI" id="CHEBI:190135"/>
    </cofactor>
    <text evidence="15">Binds 1 [2Fe-2S] cluster per subunit. This cluster acts as a Lewis acid cofactor.</text>
</comment>
<keyword evidence="7 15" id="KW-0408">Iron</keyword>
<feature type="binding site" evidence="15">
    <location>
        <position position="58"/>
    </location>
    <ligand>
        <name>[2Fe-2S] cluster</name>
        <dbReference type="ChEBI" id="CHEBI:190135"/>
    </ligand>
</feature>
<dbReference type="FunFam" id="3.50.30.80:FF:000001">
    <property type="entry name" value="Dihydroxy-acid dehydratase"/>
    <property type="match status" value="1"/>
</dbReference>
<dbReference type="PANTHER" id="PTHR21000">
    <property type="entry name" value="DIHYDROXY-ACID DEHYDRATASE DAD"/>
    <property type="match status" value="1"/>
</dbReference>
<keyword evidence="4 15" id="KW-0001">2Fe-2S</keyword>
<evidence type="ECO:0000256" key="4">
    <source>
        <dbReference type="ARBA" id="ARBA00022714"/>
    </source>
</evidence>
<dbReference type="InterPro" id="IPR056740">
    <property type="entry name" value="ILV_EDD_C"/>
</dbReference>
<sequence>MATAVAKGKTMSKRSDAIVTGRDRSAARAMLRASGMTDESFEGPIIAVFNTWTNMGPCNMNLDKLAVPVRAGIRAAGGTPVDFNSIAVSDGITMGSDGMRASLMSREVICDSIELAVRGHSLDGVIILVGCDKTIPAAGMALARMNVPGVVLYGGSIMPGHHNGKDLSVQDVFEAVGACAAGIIDEDELKDIEKAACPGAGACGGQFTANSMAMAMTFLGLSPMGTNDIPAVHEDKNRSAYDAGVCVVDCVTHNREPRQMITQQSLMNAAIALSATAASTNAILHLLAIASEAGITEFNIDAFDHVSRTTPVIGDLKPGGKYMAYDLYSAGGSGLIGQKLVADGRIVDQPTVTGRSLFEEIADSHETDGQDVVREFNDPVKSRGGYGILYGDLAPEGCVVKLAGHGALNFEGRARVFESEEACFEVVQNNGIHKGDVVIIRNEGPRGGPGMREMLGVTAALVGQDLADHVALITDGRFSGASYGFVIGHVAPEAAHGGPIAFVQDGDLITIDVEAQTINVDADLKVRAEGWTPSLPRDTVGAYAKFAALVGSASKGAVTSFPFQQD</sequence>